<dbReference type="GO" id="GO:0043818">
    <property type="term" value="F:precorrin-3B synthase activity"/>
    <property type="evidence" value="ECO:0007669"/>
    <property type="project" value="UniProtKB-EC"/>
</dbReference>
<name>A0ABU1IGE8_9BURK</name>
<evidence type="ECO:0000256" key="5">
    <source>
        <dbReference type="ARBA" id="ARBA00023004"/>
    </source>
</evidence>
<dbReference type="SUPFAM" id="SSF55124">
    <property type="entry name" value="Nitrite/Sulfite reductase N-terminal domain-like"/>
    <property type="match status" value="1"/>
</dbReference>
<feature type="region of interest" description="Disordered" evidence="7">
    <location>
        <begin position="348"/>
        <end position="370"/>
    </location>
</feature>
<evidence type="ECO:0000256" key="3">
    <source>
        <dbReference type="ARBA" id="ARBA00022723"/>
    </source>
</evidence>
<dbReference type="EC" id="1.14.13.83" evidence="9"/>
<evidence type="ECO:0000313" key="10">
    <source>
        <dbReference type="Proteomes" id="UP001267710"/>
    </source>
</evidence>
<reference evidence="9 10" key="1">
    <citation type="submission" date="2023-08" db="EMBL/GenBank/DDBJ databases">
        <title>Functional and genomic diversity of the sorghum phyllosphere microbiome.</title>
        <authorList>
            <person name="Shade A."/>
        </authorList>
    </citation>
    <scope>NUCLEOTIDE SEQUENCE [LARGE SCALE GENOMIC DNA]</scope>
    <source>
        <strain evidence="9 10">SORGH_AS_0335</strain>
    </source>
</reference>
<dbReference type="InterPro" id="IPR036136">
    <property type="entry name" value="Nit/Sulf_reduc_fer-like_dom_sf"/>
</dbReference>
<evidence type="ECO:0000313" key="9">
    <source>
        <dbReference type="EMBL" id="MDR6216296.1"/>
    </source>
</evidence>
<evidence type="ECO:0000256" key="2">
    <source>
        <dbReference type="ARBA" id="ARBA00022617"/>
    </source>
</evidence>
<accession>A0ABU1IGE8</accession>
<sequence length="485" mass="50362">MPPAGPLPPEPHPPDIKGWCPGALQPMPSGDGLVVRVRPPLGRLTLRQAGRLARLARTHASGVLELSSRANVQLRGVAEARHAGVLRALAGCGLLDADVQRERRRNLVVDPLHRPGDGVTELAQALWQALATPDDTLDALPAKFGWSIDGGHGAGLQAVSADIRFERVPQHPAAQGSPHGDGSSAATAWRVRPDGLPWAMVAPNAVQAVAAGLALACWFARRCQQQQQQKKIEGRRPGRLAACAPEIERLVAADDGAPAWPPGRPPGVAWQAVEQPTPSTPDTTHAAPPTPGRVPSVGWLAGAPLGRLQATALARLVRALQAAGGAAEGYGLRATPWRMLLIEWPRAPDSDGGAGGGNGMRQPPQLPPSTGLDHAADWITQAADARLRVSACTGAPGCPQAQAPTQALALALAPHVPAGAHLHVSGCAKGCARQAPATVTLRAEPSPCGSLFAVVRDGNANGEARERLQAAAVQDNPGLLFENQN</sequence>
<feature type="region of interest" description="Disordered" evidence="7">
    <location>
        <begin position="271"/>
        <end position="291"/>
    </location>
</feature>
<evidence type="ECO:0000256" key="7">
    <source>
        <dbReference type="SAM" id="MobiDB-lite"/>
    </source>
</evidence>
<evidence type="ECO:0000256" key="1">
    <source>
        <dbReference type="ARBA" id="ARBA00022485"/>
    </source>
</evidence>
<evidence type="ECO:0000259" key="8">
    <source>
        <dbReference type="Pfam" id="PF03460"/>
    </source>
</evidence>
<keyword evidence="6" id="KW-0411">Iron-sulfur</keyword>
<keyword evidence="4 9" id="KW-0560">Oxidoreductase</keyword>
<dbReference type="PANTHER" id="PTHR32439:SF9">
    <property type="entry name" value="BLR3264 PROTEIN"/>
    <property type="match status" value="1"/>
</dbReference>
<dbReference type="EMBL" id="JAVIZX010000001">
    <property type="protein sequence ID" value="MDR6216296.1"/>
    <property type="molecule type" value="Genomic_DNA"/>
</dbReference>
<dbReference type="InterPro" id="IPR045854">
    <property type="entry name" value="NO2/SO3_Rdtase_4Fe4S_sf"/>
</dbReference>
<dbReference type="Proteomes" id="UP001267710">
    <property type="component" value="Unassembled WGS sequence"/>
</dbReference>
<feature type="compositionally biased region" description="Low complexity" evidence="7">
    <location>
        <begin position="271"/>
        <end position="287"/>
    </location>
</feature>
<gene>
    <name evidence="9" type="ORF">QE399_003985</name>
</gene>
<proteinExistence type="predicted"/>
<keyword evidence="2" id="KW-0349">Heme</keyword>
<dbReference type="SUPFAM" id="SSF56014">
    <property type="entry name" value="Nitrite and sulphite reductase 4Fe-4S domain-like"/>
    <property type="match status" value="1"/>
</dbReference>
<keyword evidence="5" id="KW-0408">Iron</keyword>
<dbReference type="Pfam" id="PF03460">
    <property type="entry name" value="NIR_SIR_ferr"/>
    <property type="match status" value="1"/>
</dbReference>
<keyword evidence="1" id="KW-0004">4Fe-4S</keyword>
<protein>
    <submittedName>
        <fullName evidence="9">Precorrin-3B synthase</fullName>
        <ecNumber evidence="9">1.14.13.83</ecNumber>
    </submittedName>
</protein>
<evidence type="ECO:0000256" key="4">
    <source>
        <dbReference type="ARBA" id="ARBA00023002"/>
    </source>
</evidence>
<feature type="domain" description="Nitrite/Sulfite reductase ferredoxin-like" evidence="8">
    <location>
        <begin position="26"/>
        <end position="90"/>
    </location>
</feature>
<evidence type="ECO:0000256" key="6">
    <source>
        <dbReference type="ARBA" id="ARBA00023014"/>
    </source>
</evidence>
<comment type="caution">
    <text evidence="9">The sequence shown here is derived from an EMBL/GenBank/DDBJ whole genome shotgun (WGS) entry which is preliminary data.</text>
</comment>
<dbReference type="PANTHER" id="PTHR32439">
    <property type="entry name" value="FERREDOXIN--NITRITE REDUCTASE, CHLOROPLASTIC"/>
    <property type="match status" value="1"/>
</dbReference>
<keyword evidence="3" id="KW-0479">Metal-binding</keyword>
<dbReference type="Gene3D" id="3.30.413.10">
    <property type="entry name" value="Sulfite Reductase Hemoprotein, domain 1"/>
    <property type="match status" value="2"/>
</dbReference>
<keyword evidence="10" id="KW-1185">Reference proteome</keyword>
<dbReference type="InterPro" id="IPR005117">
    <property type="entry name" value="NiRdtase/SiRdtase_haem-b_fer"/>
</dbReference>
<organism evidence="9 10">
    <name type="scientific">Paracidovorax wautersii</name>
    <dbReference type="NCBI Taxonomy" id="1177982"/>
    <lineage>
        <taxon>Bacteria</taxon>
        <taxon>Pseudomonadati</taxon>
        <taxon>Pseudomonadota</taxon>
        <taxon>Betaproteobacteria</taxon>
        <taxon>Burkholderiales</taxon>
        <taxon>Comamonadaceae</taxon>
        <taxon>Paracidovorax</taxon>
    </lineage>
</organism>
<dbReference type="InterPro" id="IPR051329">
    <property type="entry name" value="NIR_SIR_4Fe-4S"/>
</dbReference>
<dbReference type="Gene3D" id="3.90.480.10">
    <property type="entry name" value="Sulfite Reductase Hemoprotein,Domain 2"/>
    <property type="match status" value="1"/>
</dbReference>